<dbReference type="AlphaFoldDB" id="A0A6A4WEZ0"/>
<dbReference type="InterPro" id="IPR036645">
    <property type="entry name" value="Elafin-like_sf"/>
</dbReference>
<organism evidence="2 3">
    <name type="scientific">Amphibalanus amphitrite</name>
    <name type="common">Striped barnacle</name>
    <name type="synonym">Balanus amphitrite</name>
    <dbReference type="NCBI Taxonomy" id="1232801"/>
    <lineage>
        <taxon>Eukaryota</taxon>
        <taxon>Metazoa</taxon>
        <taxon>Ecdysozoa</taxon>
        <taxon>Arthropoda</taxon>
        <taxon>Crustacea</taxon>
        <taxon>Multicrustacea</taxon>
        <taxon>Cirripedia</taxon>
        <taxon>Thoracica</taxon>
        <taxon>Thoracicalcarea</taxon>
        <taxon>Balanomorpha</taxon>
        <taxon>Balanoidea</taxon>
        <taxon>Balanidae</taxon>
        <taxon>Amphibalaninae</taxon>
        <taxon>Amphibalanus</taxon>
    </lineage>
</organism>
<dbReference type="SMART" id="SM00217">
    <property type="entry name" value="WAP"/>
    <property type="match status" value="2"/>
</dbReference>
<dbReference type="SUPFAM" id="SSF57256">
    <property type="entry name" value="Elafin-like"/>
    <property type="match status" value="1"/>
</dbReference>
<feature type="domain" description="WAP" evidence="1">
    <location>
        <begin position="116"/>
        <end position="170"/>
    </location>
</feature>
<dbReference type="Pfam" id="PF00095">
    <property type="entry name" value="WAP"/>
    <property type="match status" value="1"/>
</dbReference>
<evidence type="ECO:0000259" key="1">
    <source>
        <dbReference type="PROSITE" id="PS51390"/>
    </source>
</evidence>
<name>A0A6A4WEZ0_AMPAM</name>
<dbReference type="InterPro" id="IPR008197">
    <property type="entry name" value="WAP_dom"/>
</dbReference>
<dbReference type="Proteomes" id="UP000440578">
    <property type="component" value="Unassembled WGS sequence"/>
</dbReference>
<dbReference type="GO" id="GO:0030414">
    <property type="term" value="F:peptidase inhibitor activity"/>
    <property type="evidence" value="ECO:0007669"/>
    <property type="project" value="InterPro"/>
</dbReference>
<gene>
    <name evidence="2" type="ORF">FJT64_026942</name>
</gene>
<keyword evidence="3" id="KW-1185">Reference proteome</keyword>
<comment type="caution">
    <text evidence="2">The sequence shown here is derived from an EMBL/GenBank/DDBJ whole genome shotgun (WGS) entry which is preliminary data.</text>
</comment>
<proteinExistence type="predicted"/>
<dbReference type="PROSITE" id="PS51390">
    <property type="entry name" value="WAP"/>
    <property type="match status" value="2"/>
</dbReference>
<evidence type="ECO:0000313" key="2">
    <source>
        <dbReference type="EMBL" id="KAF0300578.1"/>
    </source>
</evidence>
<feature type="domain" description="WAP" evidence="1">
    <location>
        <begin position="176"/>
        <end position="229"/>
    </location>
</feature>
<sequence length="238" mass="26239">MHGSRETPYRPLTDAAGLREYRHRIVLENDPTCPECGQEDETLTHLLTDCPARAVVRLRIFGDDEPEVTMKFSVSVLLLAAAAAVVSAQEPPPSNCMRYCRRSRLETTWDTYCCQSSEHAGFCPPVVDGCEPGEAAKSAPRPCETDSDCAEQDKCCMDGCLNMRVCKTAMQGSPVPIVHPGRCPRLFPCLSGVKGNGQPRLCEDDGDCALRDKCCRDSCMEDMVCKTAVRDRRVMIAQ</sequence>
<accession>A0A6A4WEZ0</accession>
<dbReference type="OrthoDB" id="6060011at2759"/>
<evidence type="ECO:0000313" key="3">
    <source>
        <dbReference type="Proteomes" id="UP000440578"/>
    </source>
</evidence>
<dbReference type="GO" id="GO:0005576">
    <property type="term" value="C:extracellular region"/>
    <property type="evidence" value="ECO:0007669"/>
    <property type="project" value="InterPro"/>
</dbReference>
<protein>
    <recommendedName>
        <fullName evidence="1">WAP domain-containing protein</fullName>
    </recommendedName>
</protein>
<dbReference type="EMBL" id="VIIS01001251">
    <property type="protein sequence ID" value="KAF0300578.1"/>
    <property type="molecule type" value="Genomic_DNA"/>
</dbReference>
<reference evidence="2 3" key="1">
    <citation type="submission" date="2019-07" db="EMBL/GenBank/DDBJ databases">
        <title>Draft genome assembly of a fouling barnacle, Amphibalanus amphitrite (Darwin, 1854): The first reference genome for Thecostraca.</title>
        <authorList>
            <person name="Kim W."/>
        </authorList>
    </citation>
    <scope>NUCLEOTIDE SEQUENCE [LARGE SCALE GENOMIC DNA]</scope>
    <source>
        <strain evidence="2">SNU_AA5</strain>
        <tissue evidence="2">Soma without cirri and trophi</tissue>
    </source>
</reference>